<dbReference type="Pfam" id="PF07736">
    <property type="entry name" value="CM_1"/>
    <property type="match status" value="1"/>
</dbReference>
<evidence type="ECO:0000313" key="3">
    <source>
        <dbReference type="EMBL" id="HIV99420.1"/>
    </source>
</evidence>
<comment type="catalytic activity">
    <reaction evidence="2">
        <text>chorismate = prephenate</text>
        <dbReference type="Rhea" id="RHEA:13897"/>
        <dbReference type="ChEBI" id="CHEBI:29748"/>
        <dbReference type="ChEBI" id="CHEBI:29934"/>
        <dbReference type="EC" id="5.4.99.5"/>
    </reaction>
</comment>
<accession>A0A9D1TPG8</accession>
<keyword evidence="2" id="KW-0028">Amino-acid biosynthesis</keyword>
<proteinExistence type="predicted"/>
<dbReference type="PANTHER" id="PTHR21164:SF0">
    <property type="entry name" value="CHORISMATE MUTASE AROH"/>
    <property type="match status" value="1"/>
</dbReference>
<dbReference type="PANTHER" id="PTHR21164">
    <property type="entry name" value="CHORISMATE MUTASE"/>
    <property type="match status" value="1"/>
</dbReference>
<dbReference type="GO" id="GO:0004106">
    <property type="term" value="F:chorismate mutase activity"/>
    <property type="evidence" value="ECO:0007669"/>
    <property type="project" value="UniProtKB-UniRule"/>
</dbReference>
<gene>
    <name evidence="3" type="primary">aroH</name>
    <name evidence="3" type="ORF">IAB12_06575</name>
</gene>
<reference evidence="3" key="1">
    <citation type="journal article" date="2021" name="PeerJ">
        <title>Extensive microbial diversity within the chicken gut microbiome revealed by metagenomics and culture.</title>
        <authorList>
            <person name="Gilroy R."/>
            <person name="Ravi A."/>
            <person name="Getino M."/>
            <person name="Pursley I."/>
            <person name="Horton D.L."/>
            <person name="Alikhan N.F."/>
            <person name="Baker D."/>
            <person name="Gharbi K."/>
            <person name="Hall N."/>
            <person name="Watson M."/>
            <person name="Adriaenssens E.M."/>
            <person name="Foster-Nyarko E."/>
            <person name="Jarju S."/>
            <person name="Secka A."/>
            <person name="Antonio M."/>
            <person name="Oren A."/>
            <person name="Chaudhuri R.R."/>
            <person name="La Ragione R."/>
            <person name="Hildebrand F."/>
            <person name="Pallen M.J."/>
        </authorList>
    </citation>
    <scope>NUCLEOTIDE SEQUENCE</scope>
    <source>
        <strain evidence="3">Gambia11-129</strain>
    </source>
</reference>
<dbReference type="Proteomes" id="UP000823936">
    <property type="component" value="Unassembled WGS sequence"/>
</dbReference>
<dbReference type="EC" id="5.4.99.5" evidence="1 2"/>
<keyword evidence="2" id="KW-0057">Aromatic amino acid biosynthesis</keyword>
<dbReference type="Gene3D" id="3.30.1330.40">
    <property type="entry name" value="RutC-like"/>
    <property type="match status" value="1"/>
</dbReference>
<evidence type="ECO:0000256" key="2">
    <source>
        <dbReference type="PROSITE-ProRule" id="PRU00514"/>
    </source>
</evidence>
<evidence type="ECO:0000313" key="4">
    <source>
        <dbReference type="Proteomes" id="UP000823936"/>
    </source>
</evidence>
<dbReference type="NCBIfam" id="TIGR01796">
    <property type="entry name" value="CM_mono_aroH"/>
    <property type="match status" value="1"/>
</dbReference>
<dbReference type="GO" id="GO:0009073">
    <property type="term" value="P:aromatic amino acid family biosynthetic process"/>
    <property type="evidence" value="ECO:0007669"/>
    <property type="project" value="UniProtKB-UniRule"/>
</dbReference>
<dbReference type="GO" id="GO:0046417">
    <property type="term" value="P:chorismate metabolic process"/>
    <property type="evidence" value="ECO:0007669"/>
    <property type="project" value="TreeGrafter"/>
</dbReference>
<dbReference type="SUPFAM" id="SSF55298">
    <property type="entry name" value="YjgF-like"/>
    <property type="match status" value="1"/>
</dbReference>
<sequence length="121" mass="13506">MENVYALRGATTVDFDSVKDVDDAVKELMDELYQKNGLTDEDIAFIHFSQTVDIKSQNAAASFRKTGKGASVPLFCTQEAEISGALERVIRVLVLVNHEKRCTANMVYLRKAVKLRPDLVN</sequence>
<keyword evidence="2 3" id="KW-0413">Isomerase</keyword>
<organism evidence="3 4">
    <name type="scientific">Candidatus Ornithospirochaeta avicola</name>
    <dbReference type="NCBI Taxonomy" id="2840896"/>
    <lineage>
        <taxon>Bacteria</taxon>
        <taxon>Pseudomonadati</taxon>
        <taxon>Spirochaetota</taxon>
        <taxon>Spirochaetia</taxon>
        <taxon>Spirochaetales</taxon>
        <taxon>Spirochaetaceae</taxon>
        <taxon>Spirochaetaceae incertae sedis</taxon>
        <taxon>Candidatus Ornithospirochaeta</taxon>
    </lineage>
</organism>
<dbReference type="InterPro" id="IPR008243">
    <property type="entry name" value="Chorismate_mutase_AroH"/>
</dbReference>
<dbReference type="EMBL" id="DXHU01000023">
    <property type="protein sequence ID" value="HIV99420.1"/>
    <property type="molecule type" value="Genomic_DNA"/>
</dbReference>
<comment type="caution">
    <text evidence="3">The sequence shown here is derived from an EMBL/GenBank/DDBJ whole genome shotgun (WGS) entry which is preliminary data.</text>
</comment>
<evidence type="ECO:0000256" key="1">
    <source>
        <dbReference type="NCBIfam" id="TIGR01796"/>
    </source>
</evidence>
<dbReference type="InterPro" id="IPR035959">
    <property type="entry name" value="RutC-like_sf"/>
</dbReference>
<reference evidence="3" key="2">
    <citation type="submission" date="2021-04" db="EMBL/GenBank/DDBJ databases">
        <authorList>
            <person name="Gilroy R."/>
        </authorList>
    </citation>
    <scope>NUCLEOTIDE SEQUENCE</scope>
    <source>
        <strain evidence="3">Gambia11-129</strain>
    </source>
</reference>
<dbReference type="PROSITE" id="PS51167">
    <property type="entry name" value="CHORISMATE_MUT_1"/>
    <property type="match status" value="1"/>
</dbReference>
<dbReference type="GO" id="GO:0008652">
    <property type="term" value="P:amino acid biosynthetic process"/>
    <property type="evidence" value="ECO:0007669"/>
    <property type="project" value="UniProtKB-UniRule"/>
</dbReference>
<protein>
    <recommendedName>
        <fullName evidence="1 2">chorismate mutase</fullName>
        <ecNumber evidence="1 2">5.4.99.5</ecNumber>
    </recommendedName>
</protein>
<name>A0A9D1TPG8_9SPIO</name>
<dbReference type="AlphaFoldDB" id="A0A9D1TPG8"/>